<feature type="compositionally biased region" description="Basic and acidic residues" evidence="1">
    <location>
        <begin position="1"/>
        <end position="15"/>
    </location>
</feature>
<dbReference type="EMBL" id="JAWRVI010000005">
    <property type="protein sequence ID" value="KAK4093521.1"/>
    <property type="molecule type" value="Genomic_DNA"/>
</dbReference>
<keyword evidence="3" id="KW-1185">Reference proteome</keyword>
<feature type="compositionally biased region" description="Basic and acidic residues" evidence="1">
    <location>
        <begin position="24"/>
        <end position="35"/>
    </location>
</feature>
<comment type="caution">
    <text evidence="2">The sequence shown here is derived from an EMBL/GenBank/DDBJ whole genome shotgun (WGS) entry which is preliminary data.</text>
</comment>
<evidence type="ECO:0000313" key="3">
    <source>
        <dbReference type="Proteomes" id="UP001287286"/>
    </source>
</evidence>
<dbReference type="Proteomes" id="UP001287286">
    <property type="component" value="Unassembled WGS sequence"/>
</dbReference>
<name>A0ABR0CB11_PURLI</name>
<evidence type="ECO:0008006" key="4">
    <source>
        <dbReference type="Google" id="ProtNLM"/>
    </source>
</evidence>
<proteinExistence type="predicted"/>
<feature type="region of interest" description="Disordered" evidence="1">
    <location>
        <begin position="1"/>
        <end position="35"/>
    </location>
</feature>
<reference evidence="2 3" key="1">
    <citation type="journal article" date="2024" name="Microbiol. Resour. Announc.">
        <title>Genome annotations for the ascomycete fungi Trichoderma harzianum, Trichoderma aggressivum, and Purpureocillium lilacinum.</title>
        <authorList>
            <person name="Beijen E.P.W."/>
            <person name="Ohm R.A."/>
        </authorList>
    </citation>
    <scope>NUCLEOTIDE SEQUENCE [LARGE SCALE GENOMIC DNA]</scope>
    <source>
        <strain evidence="2 3">CBS 150709</strain>
    </source>
</reference>
<accession>A0ABR0CB11</accession>
<protein>
    <recommendedName>
        <fullName evidence="4">PPPDE domain-containing protein</fullName>
    </recommendedName>
</protein>
<evidence type="ECO:0000256" key="1">
    <source>
        <dbReference type="SAM" id="MobiDB-lite"/>
    </source>
</evidence>
<evidence type="ECO:0000313" key="2">
    <source>
        <dbReference type="EMBL" id="KAK4093521.1"/>
    </source>
</evidence>
<gene>
    <name evidence="2" type="ORF">Purlil1_1855</name>
</gene>
<sequence>MEPRTMEPRTMERTASKKQGVGKVQDKSRKARTDSKLNVKVNDSLAWPGRDKVDPRAPYYFKLELSEKFLSSEAYKSRDSNYKALKAELAAKRGTVGFYKTVADVPCRIPDNATFRRQAWLVGVAVNPWRAVSQRSSSVKERLAHWGVYIRPADDKSTFQDAPYRIFGMNFYKQYGDDLILEDVWGTPGKNGEGEWKKRVRRDEFQIMRDSRLCDVKMFFSLEEFVLYAQWVLKNWSTDVGYRDVEADNAPGYAYSLLAANCQNFSKRLIRKMGEDLGWTSPKRLEHRFVLGDLEKEIRQGHIHDLKAADFMYANAKLKAALSMWAPFI</sequence>
<organism evidence="2 3">
    <name type="scientific">Purpureocillium lilacinum</name>
    <name type="common">Paecilomyces lilacinus</name>
    <dbReference type="NCBI Taxonomy" id="33203"/>
    <lineage>
        <taxon>Eukaryota</taxon>
        <taxon>Fungi</taxon>
        <taxon>Dikarya</taxon>
        <taxon>Ascomycota</taxon>
        <taxon>Pezizomycotina</taxon>
        <taxon>Sordariomycetes</taxon>
        <taxon>Hypocreomycetidae</taxon>
        <taxon>Hypocreales</taxon>
        <taxon>Ophiocordycipitaceae</taxon>
        <taxon>Purpureocillium</taxon>
    </lineage>
</organism>